<dbReference type="PANTHER" id="PTHR15817">
    <property type="entry name" value="STG PROTEIN"/>
    <property type="match status" value="1"/>
</dbReference>
<keyword evidence="3" id="KW-1185">Reference proteome</keyword>
<dbReference type="GeneTree" id="ENSGT00730000111474"/>
<dbReference type="PANTHER" id="PTHR15817:SF2">
    <property type="entry name" value="SIMILAR TO RIKEN CDNA 2300002M23"/>
    <property type="match status" value="1"/>
</dbReference>
<organism evidence="2 3">
    <name type="scientific">Felis catus</name>
    <name type="common">Cat</name>
    <name type="synonym">Felis silvestris catus</name>
    <dbReference type="NCBI Taxonomy" id="9685"/>
    <lineage>
        <taxon>Eukaryota</taxon>
        <taxon>Metazoa</taxon>
        <taxon>Chordata</taxon>
        <taxon>Craniata</taxon>
        <taxon>Vertebrata</taxon>
        <taxon>Euteleostomi</taxon>
        <taxon>Mammalia</taxon>
        <taxon>Eutheria</taxon>
        <taxon>Laurasiatheria</taxon>
        <taxon>Carnivora</taxon>
        <taxon>Feliformia</taxon>
        <taxon>Felidae</taxon>
        <taxon>Felinae</taxon>
        <taxon>Felis</taxon>
    </lineage>
</organism>
<evidence type="ECO:0000313" key="3">
    <source>
        <dbReference type="Proteomes" id="UP000823872"/>
    </source>
</evidence>
<evidence type="ECO:0000313" key="2">
    <source>
        <dbReference type="Ensembl" id="ENSFCTP00005025300.1"/>
    </source>
</evidence>
<evidence type="ECO:0000256" key="1">
    <source>
        <dbReference type="SAM" id="MobiDB-lite"/>
    </source>
</evidence>
<proteinExistence type="predicted"/>
<reference evidence="2" key="3">
    <citation type="submission" date="2025-09" db="UniProtKB">
        <authorList>
            <consortium name="Ensembl"/>
        </authorList>
    </citation>
    <scope>IDENTIFICATION</scope>
    <source>
        <strain evidence="2">breed Abyssinian</strain>
    </source>
</reference>
<feature type="compositionally biased region" description="Polar residues" evidence="1">
    <location>
        <begin position="118"/>
        <end position="128"/>
    </location>
</feature>
<dbReference type="Pfam" id="PF15809">
    <property type="entry name" value="STG"/>
    <property type="match status" value="1"/>
</dbReference>
<dbReference type="Proteomes" id="UP000823872">
    <property type="component" value="Chromosome B2"/>
</dbReference>
<dbReference type="Ensembl" id="ENSFCTT00005036525.1">
    <property type="protein sequence ID" value="ENSFCTP00005025300.1"/>
    <property type="gene ID" value="ENSFCTG00005012846.1"/>
</dbReference>
<reference evidence="2" key="2">
    <citation type="submission" date="2025-08" db="UniProtKB">
        <authorList>
            <consortium name="Ensembl"/>
        </authorList>
    </citation>
    <scope>IDENTIFICATION</scope>
    <source>
        <strain evidence="2">breed Abyssinian</strain>
    </source>
</reference>
<protein>
    <recommendedName>
        <fullName evidence="4">Corneodesmosin</fullName>
    </recommendedName>
</protein>
<sequence length="384" mass="41715">MPSAQCRMQQQRVAQGSLEWTQLAFFINVGQELPISCPWKAHALSFIFSGVCGVAWTTSAVSPSPPVEQDTCCWGTQQTHLHLHGHCLIGFFARSIGAVEKKVLQDLGTSLPLLEQPSLTSHSNSQLPQPKPDPGLNDLTSVPLKPNASPSDGSQPARGSGVQRWPPTEELPSMDPWPSEDRWQMRAAATEDYVGEVLPEKLSFLPGAVALPLGRSLLPAGSSARSTGPVPEALHLHQDSESRWPLHSNVLGAQREILAQRPPFLINRIQQPLLPGHPWGTLNPGVSWGGGGPGTGWGTRPMPHLVGIWGINSQYPSTSWGNLNRYPGTSWGNLNWYPGGSWGNIHLRPVINNQFLPRVLHPTGFSWNIPAGFPSPQNPGSQWG</sequence>
<dbReference type="InterPro" id="IPR026135">
    <property type="entry name" value="C6orf15"/>
</dbReference>
<feature type="region of interest" description="Disordered" evidence="1">
    <location>
        <begin position="118"/>
        <end position="179"/>
    </location>
</feature>
<name>A0ABI7XRY9_FELCA</name>
<evidence type="ECO:0008006" key="4">
    <source>
        <dbReference type="Google" id="ProtNLM"/>
    </source>
</evidence>
<accession>A0ABI7XRY9</accession>
<gene>
    <name evidence="2" type="primary">CDSN</name>
</gene>
<reference evidence="2 3" key="1">
    <citation type="submission" date="2021-02" db="EMBL/GenBank/DDBJ databases">
        <title>Safari Cat Assemblies.</title>
        <authorList>
            <person name="Bredemeyer K.R."/>
            <person name="Murphy W.J."/>
        </authorList>
    </citation>
    <scope>NUCLEOTIDE SEQUENCE [LARGE SCALE GENOMIC DNA]</scope>
</reference>